<dbReference type="InterPro" id="IPR011333">
    <property type="entry name" value="SKP1/BTB/POZ_sf"/>
</dbReference>
<dbReference type="SUPFAM" id="SSF54695">
    <property type="entry name" value="POZ domain"/>
    <property type="match status" value="1"/>
</dbReference>
<protein>
    <submittedName>
        <fullName evidence="6">Uncharacterized protein</fullName>
    </submittedName>
</protein>
<evidence type="ECO:0000259" key="5">
    <source>
        <dbReference type="Pfam" id="PF19329"/>
    </source>
</evidence>
<dbReference type="GO" id="GO:0051260">
    <property type="term" value="P:protein homooligomerization"/>
    <property type="evidence" value="ECO:0007669"/>
    <property type="project" value="InterPro"/>
</dbReference>
<dbReference type="STRING" id="75743.A0A401Q890"/>
<dbReference type="Pfam" id="PF19329">
    <property type="entry name" value="KCTD11_21_C"/>
    <property type="match status" value="1"/>
</dbReference>
<name>A0A401Q890_SCYTO</name>
<accession>A0A401Q890</accession>
<feature type="domain" description="Potassium channel tetramerisation-type BTB" evidence="4">
    <location>
        <begin position="3"/>
        <end position="50"/>
    </location>
</feature>
<dbReference type="OrthoDB" id="2414723at2759"/>
<dbReference type="EMBL" id="BFAA01025518">
    <property type="protein sequence ID" value="GCB81595.1"/>
    <property type="molecule type" value="Genomic_DNA"/>
</dbReference>
<comment type="pathway">
    <text evidence="1">Protein modification; protein ubiquitination.</text>
</comment>
<feature type="domain" description="BTB/POZ" evidence="5">
    <location>
        <begin position="63"/>
        <end position="211"/>
    </location>
</feature>
<evidence type="ECO:0000256" key="1">
    <source>
        <dbReference type="ARBA" id="ARBA00004906"/>
    </source>
</evidence>
<proteinExistence type="predicted"/>
<evidence type="ECO:0000313" key="7">
    <source>
        <dbReference type="Proteomes" id="UP000288216"/>
    </source>
</evidence>
<dbReference type="Proteomes" id="UP000288216">
    <property type="component" value="Unassembled WGS sequence"/>
</dbReference>
<comment type="caution">
    <text evidence="6">The sequence shown here is derived from an EMBL/GenBank/DDBJ whole genome shotgun (WGS) entry which is preliminary data.</text>
</comment>
<reference evidence="6 7" key="1">
    <citation type="journal article" date="2018" name="Nat. Ecol. Evol.">
        <title>Shark genomes provide insights into elasmobranch evolution and the origin of vertebrates.</title>
        <authorList>
            <person name="Hara Y"/>
            <person name="Yamaguchi K"/>
            <person name="Onimaru K"/>
            <person name="Kadota M"/>
            <person name="Koyanagi M"/>
            <person name="Keeley SD"/>
            <person name="Tatsumi K"/>
            <person name="Tanaka K"/>
            <person name="Motone F"/>
            <person name="Kageyama Y"/>
            <person name="Nozu R"/>
            <person name="Adachi N"/>
            <person name="Nishimura O"/>
            <person name="Nakagawa R"/>
            <person name="Tanegashima C"/>
            <person name="Kiyatake I"/>
            <person name="Matsumoto R"/>
            <person name="Murakumo K"/>
            <person name="Nishida K"/>
            <person name="Terakita A"/>
            <person name="Kuratani S"/>
            <person name="Sato K"/>
            <person name="Hyodo S Kuraku.S."/>
        </authorList>
    </citation>
    <scope>NUCLEOTIDE SEQUENCE [LARGE SCALE GENOMIC DNA]</scope>
</reference>
<dbReference type="InterPro" id="IPR003131">
    <property type="entry name" value="T1-type_BTB"/>
</dbReference>
<dbReference type="UniPathway" id="UPA00143"/>
<dbReference type="AlphaFoldDB" id="A0A401Q890"/>
<dbReference type="GO" id="GO:0016567">
    <property type="term" value="P:protein ubiquitination"/>
    <property type="evidence" value="ECO:0007669"/>
    <property type="project" value="UniProtKB-UniPathway"/>
</dbReference>
<sequence length="211" mass="24077">MGNVFIDRDGKPFRHILNYLRSCHLDLPEGYKEMQLLKREADFYQIKPLLEELAGRERAQGYALLQCNILSQSQTVHFNQKQGPLNYTLSTCSLTVYRARLFCTCPGLLGLLCSRLGCPWPPQPAPDGPQRQPPCHLELHWGPRPAELPHGEYGRLGLHQLWAQGSRELRDGPAFVEELLEVALGQRFRVDSLLPEPGDILNCTSLRFLRY</sequence>
<dbReference type="Pfam" id="PF02214">
    <property type="entry name" value="BTB_2"/>
    <property type="match status" value="1"/>
</dbReference>
<dbReference type="PANTHER" id="PTHR14499">
    <property type="entry name" value="POTASSIUM CHANNEL TETRAMERIZATION DOMAIN-CONTAINING"/>
    <property type="match status" value="1"/>
</dbReference>
<evidence type="ECO:0000256" key="3">
    <source>
        <dbReference type="ARBA" id="ARBA00022786"/>
    </source>
</evidence>
<dbReference type="PANTHER" id="PTHR14499:SF7">
    <property type="entry name" value="BTB_POZ DOMAIN-CONTAINING PROTEIN KCTD11"/>
    <property type="match status" value="1"/>
</dbReference>
<evidence type="ECO:0000259" key="4">
    <source>
        <dbReference type="Pfam" id="PF02214"/>
    </source>
</evidence>
<organism evidence="6 7">
    <name type="scientific">Scyliorhinus torazame</name>
    <name type="common">Cloudy catshark</name>
    <name type="synonym">Catulus torazame</name>
    <dbReference type="NCBI Taxonomy" id="75743"/>
    <lineage>
        <taxon>Eukaryota</taxon>
        <taxon>Metazoa</taxon>
        <taxon>Chordata</taxon>
        <taxon>Craniata</taxon>
        <taxon>Vertebrata</taxon>
        <taxon>Chondrichthyes</taxon>
        <taxon>Elasmobranchii</taxon>
        <taxon>Galeomorphii</taxon>
        <taxon>Galeoidea</taxon>
        <taxon>Carcharhiniformes</taxon>
        <taxon>Scyliorhinidae</taxon>
        <taxon>Scyliorhinus</taxon>
    </lineage>
</organism>
<dbReference type="OMA" id="FRLEWAP"/>
<gene>
    <name evidence="6" type="ORF">scyTo_0023010</name>
</gene>
<dbReference type="Gene3D" id="3.30.710.10">
    <property type="entry name" value="Potassium Channel Kv1.1, Chain A"/>
    <property type="match status" value="1"/>
</dbReference>
<evidence type="ECO:0000313" key="6">
    <source>
        <dbReference type="EMBL" id="GCB81595.1"/>
    </source>
</evidence>
<keyword evidence="7" id="KW-1185">Reference proteome</keyword>
<dbReference type="InterPro" id="IPR045763">
    <property type="entry name" value="KCTD11/21_C"/>
</dbReference>
<keyword evidence="2" id="KW-0341">Growth regulation</keyword>
<evidence type="ECO:0000256" key="2">
    <source>
        <dbReference type="ARBA" id="ARBA00022604"/>
    </source>
</evidence>
<keyword evidence="3" id="KW-0833">Ubl conjugation pathway</keyword>